<evidence type="ECO:0000313" key="2">
    <source>
        <dbReference type="EMBL" id="KKY37141.1"/>
    </source>
</evidence>
<accession>A0A0G2FT14</accession>
<dbReference type="InterPro" id="IPR008040">
    <property type="entry name" value="Hydant_A_N"/>
</dbReference>
<dbReference type="GO" id="GO:0006749">
    <property type="term" value="P:glutathione metabolic process"/>
    <property type="evidence" value="ECO:0007669"/>
    <property type="project" value="TreeGrafter"/>
</dbReference>
<protein>
    <recommendedName>
        <fullName evidence="1">Hydantoinase/oxoprolinase N-terminal domain-containing protein</fullName>
    </recommendedName>
</protein>
<dbReference type="Pfam" id="PF05378">
    <property type="entry name" value="Hydant_A_N"/>
    <property type="match status" value="1"/>
</dbReference>
<organism evidence="2 3">
    <name type="scientific">Diaporthe ampelina</name>
    <dbReference type="NCBI Taxonomy" id="1214573"/>
    <lineage>
        <taxon>Eukaryota</taxon>
        <taxon>Fungi</taxon>
        <taxon>Dikarya</taxon>
        <taxon>Ascomycota</taxon>
        <taxon>Pezizomycotina</taxon>
        <taxon>Sordariomycetes</taxon>
        <taxon>Sordariomycetidae</taxon>
        <taxon>Diaporthales</taxon>
        <taxon>Diaporthaceae</taxon>
        <taxon>Diaporthe</taxon>
    </lineage>
</organism>
<keyword evidence="3" id="KW-1185">Reference proteome</keyword>
<dbReference type="STRING" id="1214573.A0A0G2FT14"/>
<dbReference type="EMBL" id="LCUC01000095">
    <property type="protein sequence ID" value="KKY37141.1"/>
    <property type="molecule type" value="Genomic_DNA"/>
</dbReference>
<dbReference type="GO" id="GO:0017168">
    <property type="term" value="F:5-oxoprolinase (ATP-hydrolyzing) activity"/>
    <property type="evidence" value="ECO:0007669"/>
    <property type="project" value="TreeGrafter"/>
</dbReference>
<evidence type="ECO:0000259" key="1">
    <source>
        <dbReference type="Pfam" id="PF05378"/>
    </source>
</evidence>
<gene>
    <name evidence="2" type="ORF">UCDDA912_g02892</name>
</gene>
<reference evidence="2 3" key="2">
    <citation type="submission" date="2015-05" db="EMBL/GenBank/DDBJ databases">
        <authorList>
            <person name="Morales-Cruz A."/>
            <person name="Amrine K.C."/>
            <person name="Cantu D."/>
        </authorList>
    </citation>
    <scope>NUCLEOTIDE SEQUENCE [LARGE SCALE GENOMIC DNA]</scope>
    <source>
        <strain evidence="2">DA912</strain>
    </source>
</reference>
<feature type="domain" description="Hydantoinase/oxoprolinase N-terminal" evidence="1">
    <location>
        <begin position="11"/>
        <end position="126"/>
    </location>
</feature>
<dbReference type="PANTHER" id="PTHR11365">
    <property type="entry name" value="5-OXOPROLINASE RELATED"/>
    <property type="match status" value="1"/>
</dbReference>
<comment type="caution">
    <text evidence="2">The sequence shown here is derived from an EMBL/GenBank/DDBJ whole genome shotgun (WGS) entry which is preliminary data.</text>
</comment>
<dbReference type="Proteomes" id="UP000034680">
    <property type="component" value="Unassembled WGS sequence"/>
</dbReference>
<reference evidence="2 3" key="1">
    <citation type="submission" date="2015-05" db="EMBL/GenBank/DDBJ databases">
        <title>Distinctive expansion of gene families associated with plant cell wall degradation and secondary metabolism in the genomes of grapevine trunk pathogens.</title>
        <authorList>
            <person name="Lawrence D.P."/>
            <person name="Travadon R."/>
            <person name="Rolshausen P.E."/>
            <person name="Baumgartner K."/>
        </authorList>
    </citation>
    <scope>NUCLEOTIDE SEQUENCE [LARGE SCALE GENOMIC DNA]</scope>
    <source>
        <strain evidence="2">DA912</strain>
    </source>
</reference>
<proteinExistence type="predicted"/>
<sequence length="158" mass="17792">MTGSTVERPIRISIDRGGTFTDCVAIIAGREDIVIKILSVDPRNYSDAPTEAIRLLLERFHGKEIPRGAELDLKDVEWVRLGTTVATNALLERKGERTAFLVTRGFEDVLQIGNQSRPYMFNLAIRRKSHFPSIFGPNEDEPLSRDIFVKMFEGLTDG</sequence>
<dbReference type="OrthoDB" id="3643at2759"/>
<evidence type="ECO:0000313" key="3">
    <source>
        <dbReference type="Proteomes" id="UP000034680"/>
    </source>
</evidence>
<dbReference type="PANTHER" id="PTHR11365:SF2">
    <property type="entry name" value="5-OXOPROLINASE"/>
    <property type="match status" value="1"/>
</dbReference>
<name>A0A0G2FT14_9PEZI</name>
<dbReference type="AlphaFoldDB" id="A0A0G2FT14"/>
<dbReference type="GO" id="GO:0005829">
    <property type="term" value="C:cytosol"/>
    <property type="evidence" value="ECO:0007669"/>
    <property type="project" value="TreeGrafter"/>
</dbReference>
<dbReference type="InterPro" id="IPR045079">
    <property type="entry name" value="Oxoprolinase-like"/>
</dbReference>